<feature type="domain" description="Transposable element P transposase-like GTP-binding insertion" evidence="2">
    <location>
        <begin position="25"/>
        <end position="149"/>
    </location>
</feature>
<comment type="caution">
    <text evidence="4">The sequence shown here is derived from an EMBL/GenBank/DDBJ whole genome shotgun (WGS) entry which is preliminary data.</text>
</comment>
<dbReference type="Proteomes" id="UP001159042">
    <property type="component" value="Unassembled WGS sequence"/>
</dbReference>
<keyword evidence="5" id="KW-1185">Reference proteome</keyword>
<evidence type="ECO:0000256" key="1">
    <source>
        <dbReference type="SAM" id="MobiDB-lite"/>
    </source>
</evidence>
<dbReference type="Pfam" id="PF21788">
    <property type="entry name" value="TNP-like_GBD"/>
    <property type="match status" value="1"/>
</dbReference>
<organism evidence="4 5">
    <name type="scientific">Exocentrus adspersus</name>
    <dbReference type="NCBI Taxonomy" id="1586481"/>
    <lineage>
        <taxon>Eukaryota</taxon>
        <taxon>Metazoa</taxon>
        <taxon>Ecdysozoa</taxon>
        <taxon>Arthropoda</taxon>
        <taxon>Hexapoda</taxon>
        <taxon>Insecta</taxon>
        <taxon>Pterygota</taxon>
        <taxon>Neoptera</taxon>
        <taxon>Endopterygota</taxon>
        <taxon>Coleoptera</taxon>
        <taxon>Polyphaga</taxon>
        <taxon>Cucujiformia</taxon>
        <taxon>Chrysomeloidea</taxon>
        <taxon>Cerambycidae</taxon>
        <taxon>Lamiinae</taxon>
        <taxon>Acanthocinini</taxon>
        <taxon>Exocentrus</taxon>
    </lineage>
</organism>
<dbReference type="Pfam" id="PF21789">
    <property type="entry name" value="TNP-like_RNaseH_C"/>
    <property type="match status" value="1"/>
</dbReference>
<dbReference type="InterPro" id="IPR048366">
    <property type="entry name" value="TNP-like_GBD"/>
</dbReference>
<name>A0AAV8V6K2_9CUCU</name>
<evidence type="ECO:0008006" key="6">
    <source>
        <dbReference type="Google" id="ProtNLM"/>
    </source>
</evidence>
<reference evidence="4 5" key="1">
    <citation type="journal article" date="2023" name="Insect Mol. Biol.">
        <title>Genome sequencing provides insights into the evolution of gene families encoding plant cell wall-degrading enzymes in longhorned beetles.</title>
        <authorList>
            <person name="Shin N.R."/>
            <person name="Okamura Y."/>
            <person name="Kirsch R."/>
            <person name="Pauchet Y."/>
        </authorList>
    </citation>
    <scope>NUCLEOTIDE SEQUENCE [LARGE SCALE GENOMIC DNA]</scope>
    <source>
        <strain evidence="4">EAD_L_NR</strain>
    </source>
</reference>
<dbReference type="InterPro" id="IPR048367">
    <property type="entry name" value="TNP-like_RNaseH_C"/>
</dbReference>
<accession>A0AAV8V6K2</accession>
<evidence type="ECO:0000259" key="3">
    <source>
        <dbReference type="Pfam" id="PF21789"/>
    </source>
</evidence>
<feature type="region of interest" description="Disordered" evidence="1">
    <location>
        <begin position="519"/>
        <end position="567"/>
    </location>
</feature>
<dbReference type="EMBL" id="JANEYG010000417">
    <property type="protein sequence ID" value="KAJ8909766.1"/>
    <property type="molecule type" value="Genomic_DNA"/>
</dbReference>
<sequence length="629" mass="70361">MGSNAVSPYFMSLNRQIFTVFDVPHLLKCTRNLFQKYNVLVPTVTLDGSESKQPLQARWSDITTAYDEDKNNPLIFRSLHKIKDNYLIPLRQTAMKVKVAAQTLSRSMSVYLYNLVMQGKLPSRALATATFTHDVDEIFDSCNGSSKVGPDGKPFRCIVTHESGHVTFWKEAAKKICQWRFLRKPEDATKPNHWKPPSQIGWQHTLQAFQDIWQYLHSQGFDTLRTRSINQDGLENLFGAIRSSCGSNDSPTVAQFIASLKTQVVNGLTNYDIRGANCEEDDLNLLSSLRSFLEYEDTGTGSSNVAPQSDVASQATFLSSPTGTENIDGIAIDIERLVATGSTESLSVAYVAGFIVKRLFKTFQCENCKKDLICDELQPCNQFISCKEFSEKNKLFYPSEELVVAVGHGITLLEKYMPTIRKEIGLQQKASIILIQHINFSWLKNCPIHCEFIRDSIVKSYCHDLTFFFIKHHIKKLNNNFTRPTDLSFPRSVLASICCEIRTRERHLRTAFDHSERSAGFATEPAAQSPAKAQVYPGHSKAKEPVADQPLQRADVPSTRPGTDSEPVRKQVHVGVNPVVLLGFTLAVLSKQVHVGVNPVVLLGFTVAVLSEYTRGKSCCLAGVYLGYT</sequence>
<feature type="domain" description="Transposable element P transposase-like RNase H C-terminal" evidence="3">
    <location>
        <begin position="229"/>
        <end position="258"/>
    </location>
</feature>
<protein>
    <recommendedName>
        <fullName evidence="6">Transposase</fullName>
    </recommendedName>
</protein>
<evidence type="ECO:0000259" key="2">
    <source>
        <dbReference type="Pfam" id="PF21788"/>
    </source>
</evidence>
<dbReference type="AlphaFoldDB" id="A0AAV8V6K2"/>
<evidence type="ECO:0000313" key="5">
    <source>
        <dbReference type="Proteomes" id="UP001159042"/>
    </source>
</evidence>
<proteinExistence type="predicted"/>
<evidence type="ECO:0000313" key="4">
    <source>
        <dbReference type="EMBL" id="KAJ8909766.1"/>
    </source>
</evidence>
<gene>
    <name evidence="4" type="ORF">NQ315_007963</name>
</gene>